<dbReference type="Pfam" id="PF07534">
    <property type="entry name" value="TLD"/>
    <property type="match status" value="1"/>
</dbReference>
<dbReference type="Proteomes" id="UP000694392">
    <property type="component" value="Unplaced"/>
</dbReference>
<dbReference type="InterPro" id="IPR006571">
    <property type="entry name" value="TLDc_dom"/>
</dbReference>
<dbReference type="Gene3D" id="3.40.50.300">
    <property type="entry name" value="P-loop containing nucleotide triphosphate hydrolases"/>
    <property type="match status" value="1"/>
</dbReference>
<keyword evidence="4" id="KW-1185">Reference proteome</keyword>
<dbReference type="AlphaFoldDB" id="A0A8D0GUD1"/>
<reference evidence="3" key="1">
    <citation type="submission" date="2025-08" db="UniProtKB">
        <authorList>
            <consortium name="Ensembl"/>
        </authorList>
    </citation>
    <scope>IDENTIFICATION</scope>
</reference>
<name>A0A8D0GUD1_SPHPU</name>
<reference evidence="3" key="2">
    <citation type="submission" date="2025-09" db="UniProtKB">
        <authorList>
            <consortium name="Ensembl"/>
        </authorList>
    </citation>
    <scope>IDENTIFICATION</scope>
</reference>
<sequence length="460" mass="51203">MAGVKSRLTRDELKELQYLLGSKHFSLLYKGSVHGFNPNTFHCICNRQGPTVAVAYNNSGYIFGGFTVQSYISSGACLRDEKAFLFRLKGKGGELSPMKIPVKIAENAVYDHSSYGPNFGNGSLLLLSQNIAAAATSANNNYLFNATDLHGNDLVLVECEVYRVEDVGDFLCSPWRRVTWTSGEREKIMEEIRTFKPNLNSVSQFRVLILGPVGAGKSSFFNSVNSVFWGYVTSQAIAGSDHASVTMQYRTYALKNGRDGKPLPIVFCDTMGLEEKTGAGLEIDEVPNIIKGHIPDRYQFNPSATVCPDTPGYIKNPSLKDQIHCVVFVIDGCKIEILPEKLEDKLKQLRRKLNKFGVPQLVLLTKVDEICPSLEEDVQCVYQSKAVEKQMRITSERLGIPLSQIVPVKNYSSELELRCDVDILILTAVRQILRLAEGYLCNFPLENPSKVLTKDLYSEA</sequence>
<proteinExistence type="inferred from homology"/>
<organism evidence="3 4">
    <name type="scientific">Sphenodon punctatus</name>
    <name type="common">Tuatara</name>
    <name type="synonym">Hatteria punctata</name>
    <dbReference type="NCBI Taxonomy" id="8508"/>
    <lineage>
        <taxon>Eukaryota</taxon>
        <taxon>Metazoa</taxon>
        <taxon>Chordata</taxon>
        <taxon>Craniata</taxon>
        <taxon>Vertebrata</taxon>
        <taxon>Euteleostomi</taxon>
        <taxon>Lepidosauria</taxon>
        <taxon>Sphenodontia</taxon>
        <taxon>Sphenodontidae</taxon>
        <taxon>Sphenodon</taxon>
    </lineage>
</organism>
<dbReference type="InterPro" id="IPR006073">
    <property type="entry name" value="GTP-bd"/>
</dbReference>
<comment type="similarity">
    <text evidence="1">Belongs to the IFI44 family.</text>
</comment>
<dbReference type="PANTHER" id="PTHR14241:SF32">
    <property type="entry name" value="VWFA DOMAIN-CONTAINING PROTEIN-RELATED"/>
    <property type="match status" value="1"/>
</dbReference>
<evidence type="ECO:0000313" key="3">
    <source>
        <dbReference type="Ensembl" id="ENSSPUP00000013858.1"/>
    </source>
</evidence>
<feature type="domain" description="TLDc" evidence="2">
    <location>
        <begin position="2"/>
        <end position="165"/>
    </location>
</feature>
<dbReference type="SUPFAM" id="SSF52540">
    <property type="entry name" value="P-loop containing nucleoside triphosphate hydrolases"/>
    <property type="match status" value="1"/>
</dbReference>
<dbReference type="InterPro" id="IPR027417">
    <property type="entry name" value="P-loop_NTPase"/>
</dbReference>
<dbReference type="CDD" id="cd00882">
    <property type="entry name" value="Ras_like_GTPase"/>
    <property type="match status" value="1"/>
</dbReference>
<dbReference type="SMART" id="SM00584">
    <property type="entry name" value="TLDc"/>
    <property type="match status" value="1"/>
</dbReference>
<dbReference type="GO" id="GO:0006955">
    <property type="term" value="P:immune response"/>
    <property type="evidence" value="ECO:0007669"/>
    <property type="project" value="TreeGrafter"/>
</dbReference>
<dbReference type="GeneTree" id="ENSGT00940000163581"/>
<dbReference type="Ensembl" id="ENSSPUT00000014780.1">
    <property type="protein sequence ID" value="ENSSPUP00000013858.1"/>
    <property type="gene ID" value="ENSSPUG00000010680.1"/>
</dbReference>
<dbReference type="PROSITE" id="PS51886">
    <property type="entry name" value="TLDC"/>
    <property type="match status" value="1"/>
</dbReference>
<evidence type="ECO:0000256" key="1">
    <source>
        <dbReference type="ARBA" id="ARBA00009243"/>
    </source>
</evidence>
<dbReference type="PANTHER" id="PTHR14241">
    <property type="entry name" value="INTERFERON-INDUCED PROTEIN 44"/>
    <property type="match status" value="1"/>
</dbReference>
<evidence type="ECO:0000259" key="2">
    <source>
        <dbReference type="PROSITE" id="PS51886"/>
    </source>
</evidence>
<accession>A0A8D0GUD1</accession>
<protein>
    <recommendedName>
        <fullName evidence="2">TLDc domain-containing protein</fullName>
    </recommendedName>
</protein>
<evidence type="ECO:0000313" key="4">
    <source>
        <dbReference type="Proteomes" id="UP000694392"/>
    </source>
</evidence>
<dbReference type="Pfam" id="PF01926">
    <property type="entry name" value="MMR_HSR1"/>
    <property type="match status" value="1"/>
</dbReference>
<dbReference type="GO" id="GO:0005525">
    <property type="term" value="F:GTP binding"/>
    <property type="evidence" value="ECO:0007669"/>
    <property type="project" value="InterPro"/>
</dbReference>